<organism evidence="1 2">
    <name type="scientific">Alistipes inops</name>
    <dbReference type="NCBI Taxonomy" id="1501391"/>
    <lineage>
        <taxon>Bacteria</taxon>
        <taxon>Pseudomonadati</taxon>
        <taxon>Bacteroidota</taxon>
        <taxon>Bacteroidia</taxon>
        <taxon>Bacteroidales</taxon>
        <taxon>Rikenellaceae</taxon>
        <taxon>Alistipes</taxon>
    </lineage>
</organism>
<dbReference type="EMBL" id="JRGF01000005">
    <property type="protein sequence ID" value="KHE42214.1"/>
    <property type="molecule type" value="Genomic_DNA"/>
</dbReference>
<name>A0ABR4YIX1_9BACT</name>
<evidence type="ECO:0000313" key="1">
    <source>
        <dbReference type="EMBL" id="KHE42214.1"/>
    </source>
</evidence>
<dbReference type="Gene3D" id="2.160.20.110">
    <property type="match status" value="1"/>
</dbReference>
<gene>
    <name evidence="1" type="ORF">LG35_04745</name>
</gene>
<accession>A0ABR4YIX1</accession>
<dbReference type="Proteomes" id="UP000030889">
    <property type="component" value="Unassembled WGS sequence"/>
</dbReference>
<reference evidence="1 2" key="1">
    <citation type="submission" date="2014-09" db="EMBL/GenBank/DDBJ databases">
        <title>Alistipes sp. 627, sp. nov., a novel member of the family Rikenellaceae isolated from human faeces.</title>
        <authorList>
            <person name="Shkoporov A.N."/>
            <person name="Chaplin A.V."/>
            <person name="Motuzova O.V."/>
            <person name="Kafarskaia L.I."/>
            <person name="Khokhlova E.V."/>
            <person name="Efimov B.A."/>
        </authorList>
    </citation>
    <scope>NUCLEOTIDE SEQUENCE [LARGE SCALE GENOMIC DNA]</scope>
    <source>
        <strain evidence="1 2">627</strain>
    </source>
</reference>
<keyword evidence="2" id="KW-1185">Reference proteome</keyword>
<protein>
    <recommendedName>
        <fullName evidence="3">GLUG domain-containing protein</fullName>
    </recommendedName>
</protein>
<sequence>MTIGALTRGVYVSEGDTRVSYDDLAALWEEDDVIMVGFADAAGRTYGPFEFRASQAGAVSDFTGSVTVGEETTVLTKIYAYYYGSGVTGVNADLRAGTLAFGLPAVQNGNLSDYTLGVAYATGEYSVEAGTTEFTLPAGFAFRPSLARLDVNVTGLAEGETVQSVTVGLDGYTFYDGGTVDFAGTAEPVFSAADVNAAVRVLPGVSASGDPAGYMVGIVPLDLGGRSARMDVTVITRSGQSGKRYTASFAATELAAATRYTVKMDVASLQNEEVTYIEDGTLDAINNDKDGYFILTDDMTLDAMPNITDFGGTLDGDGHTIDMGTVGSVSSEQAGIFATTTGDAAIVNLNVKVESLEGDASEGGLIVGKVKDGTLTLDNVHASGSITATRYGDSNHMFGGGLVGFVPMGAVLEAANCSFTGSVSTNMTALIDANAYNCYVGGIVGALETGVDSFEKNTDYAGSEAGAASSIVNCRVFDAALVNTWRGGTSIGGGIAVRSEFYTGGIAGRCTGRIENCSVENTHLTGVVDTDGAGRQAKPVVGNDWYEYTFNENNSYTNVTVNGGEARTGLYRGAGAAGTDRPDYSDIQ</sequence>
<proteinExistence type="predicted"/>
<evidence type="ECO:0000313" key="2">
    <source>
        <dbReference type="Proteomes" id="UP000030889"/>
    </source>
</evidence>
<evidence type="ECO:0008006" key="3">
    <source>
        <dbReference type="Google" id="ProtNLM"/>
    </source>
</evidence>
<comment type="caution">
    <text evidence="1">The sequence shown here is derived from an EMBL/GenBank/DDBJ whole genome shotgun (WGS) entry which is preliminary data.</text>
</comment>